<name>A0ACB7SM60_HYAAI</name>
<protein>
    <submittedName>
        <fullName evidence="1">Uncharacterized protein</fullName>
    </submittedName>
</protein>
<dbReference type="EMBL" id="CM023483">
    <property type="protein sequence ID" value="KAH6935770.1"/>
    <property type="molecule type" value="Genomic_DNA"/>
</dbReference>
<reference evidence="1" key="1">
    <citation type="submission" date="2020-05" db="EMBL/GenBank/DDBJ databases">
        <title>Large-scale comparative analyses of tick genomes elucidate their genetic diversity and vector capacities.</title>
        <authorList>
            <person name="Jia N."/>
            <person name="Wang J."/>
            <person name="Shi W."/>
            <person name="Du L."/>
            <person name="Sun Y."/>
            <person name="Zhan W."/>
            <person name="Jiang J."/>
            <person name="Wang Q."/>
            <person name="Zhang B."/>
            <person name="Ji P."/>
            <person name="Sakyi L.B."/>
            <person name="Cui X."/>
            <person name="Yuan T."/>
            <person name="Jiang B."/>
            <person name="Yang W."/>
            <person name="Lam T.T.-Y."/>
            <person name="Chang Q."/>
            <person name="Ding S."/>
            <person name="Wang X."/>
            <person name="Zhu J."/>
            <person name="Ruan X."/>
            <person name="Zhao L."/>
            <person name="Wei J."/>
            <person name="Que T."/>
            <person name="Du C."/>
            <person name="Cheng J."/>
            <person name="Dai P."/>
            <person name="Han X."/>
            <person name="Huang E."/>
            <person name="Gao Y."/>
            <person name="Liu J."/>
            <person name="Shao H."/>
            <person name="Ye R."/>
            <person name="Li L."/>
            <person name="Wei W."/>
            <person name="Wang X."/>
            <person name="Wang C."/>
            <person name="Yang T."/>
            <person name="Huo Q."/>
            <person name="Li W."/>
            <person name="Guo W."/>
            <person name="Chen H."/>
            <person name="Zhou L."/>
            <person name="Ni X."/>
            <person name="Tian J."/>
            <person name="Zhou Y."/>
            <person name="Sheng Y."/>
            <person name="Liu T."/>
            <person name="Pan Y."/>
            <person name="Xia L."/>
            <person name="Li J."/>
            <person name="Zhao F."/>
            <person name="Cao W."/>
        </authorList>
    </citation>
    <scope>NUCLEOTIDE SEQUENCE</scope>
    <source>
        <strain evidence="1">Hyas-2018</strain>
    </source>
</reference>
<organism evidence="1 2">
    <name type="scientific">Hyalomma asiaticum</name>
    <name type="common">Tick</name>
    <dbReference type="NCBI Taxonomy" id="266040"/>
    <lineage>
        <taxon>Eukaryota</taxon>
        <taxon>Metazoa</taxon>
        <taxon>Ecdysozoa</taxon>
        <taxon>Arthropoda</taxon>
        <taxon>Chelicerata</taxon>
        <taxon>Arachnida</taxon>
        <taxon>Acari</taxon>
        <taxon>Parasitiformes</taxon>
        <taxon>Ixodida</taxon>
        <taxon>Ixodoidea</taxon>
        <taxon>Ixodidae</taxon>
        <taxon>Hyalomminae</taxon>
        <taxon>Hyalomma</taxon>
    </lineage>
</organism>
<comment type="caution">
    <text evidence="1">The sequence shown here is derived from an EMBL/GenBank/DDBJ whole genome shotgun (WGS) entry which is preliminary data.</text>
</comment>
<keyword evidence="2" id="KW-1185">Reference proteome</keyword>
<evidence type="ECO:0000313" key="1">
    <source>
        <dbReference type="EMBL" id="KAH6935770.1"/>
    </source>
</evidence>
<dbReference type="Proteomes" id="UP000821845">
    <property type="component" value="Chromosome 3"/>
</dbReference>
<sequence>MASANRLTMTKYRFRTYTENVYQASVDAFVPFIEGRRSVSCDFPCFDDAASPSSAASSGEAHCAGWSPWSSQLPTADLLNVS</sequence>
<evidence type="ECO:0000313" key="2">
    <source>
        <dbReference type="Proteomes" id="UP000821845"/>
    </source>
</evidence>
<accession>A0ACB7SM60</accession>
<gene>
    <name evidence="1" type="ORF">HPB50_009451</name>
</gene>
<proteinExistence type="predicted"/>